<evidence type="ECO:0000313" key="1">
    <source>
        <dbReference type="EMBL" id="KAF3564739.1"/>
    </source>
</evidence>
<dbReference type="Proteomes" id="UP000266723">
    <property type="component" value="Unassembled WGS sequence"/>
</dbReference>
<dbReference type="EMBL" id="QGKV02000759">
    <property type="protein sequence ID" value="KAF3564739.1"/>
    <property type="molecule type" value="Genomic_DNA"/>
</dbReference>
<reference evidence="1 2" key="1">
    <citation type="journal article" date="2020" name="BMC Genomics">
        <title>Intraspecific diversification of the crop wild relative Brassica cretica Lam. using demographic model selection.</title>
        <authorList>
            <person name="Kioukis A."/>
            <person name="Michalopoulou V.A."/>
            <person name="Briers L."/>
            <person name="Pirintsos S."/>
            <person name="Studholme D.J."/>
            <person name="Pavlidis P."/>
            <person name="Sarris P.F."/>
        </authorList>
    </citation>
    <scope>NUCLEOTIDE SEQUENCE [LARGE SCALE GENOMIC DNA]</scope>
    <source>
        <strain evidence="2">cv. PFS-1207/04</strain>
    </source>
</reference>
<evidence type="ECO:0008006" key="3">
    <source>
        <dbReference type="Google" id="ProtNLM"/>
    </source>
</evidence>
<organism evidence="1 2">
    <name type="scientific">Brassica cretica</name>
    <name type="common">Mustard</name>
    <dbReference type="NCBI Taxonomy" id="69181"/>
    <lineage>
        <taxon>Eukaryota</taxon>
        <taxon>Viridiplantae</taxon>
        <taxon>Streptophyta</taxon>
        <taxon>Embryophyta</taxon>
        <taxon>Tracheophyta</taxon>
        <taxon>Spermatophyta</taxon>
        <taxon>Magnoliopsida</taxon>
        <taxon>eudicotyledons</taxon>
        <taxon>Gunneridae</taxon>
        <taxon>Pentapetalae</taxon>
        <taxon>rosids</taxon>
        <taxon>malvids</taxon>
        <taxon>Brassicales</taxon>
        <taxon>Brassicaceae</taxon>
        <taxon>Brassiceae</taxon>
        <taxon>Brassica</taxon>
    </lineage>
</organism>
<proteinExistence type="predicted"/>
<protein>
    <recommendedName>
        <fullName evidence="3">K Homology domain-containing protein</fullName>
    </recommendedName>
</protein>
<gene>
    <name evidence="1" type="ORF">DY000_02015753</name>
</gene>
<evidence type="ECO:0000313" key="2">
    <source>
        <dbReference type="Proteomes" id="UP000266723"/>
    </source>
</evidence>
<accession>A0ABQ7D1B0</accession>
<comment type="caution">
    <text evidence="1">The sequence shown here is derived from an EMBL/GenBank/DDBJ whole genome shotgun (WGS) entry which is preliminary data.</text>
</comment>
<keyword evidence="2" id="KW-1185">Reference proteome</keyword>
<name>A0ABQ7D1B0_BRACR</name>
<sequence length="157" mass="16971">MVATLILGKDENGDLHDQEGDLCNVAGQRLDDQRAVITDQDDDIATAAHALDDAARPRTLLGPKMVTTELTPEHLVGVKIGHDGIDVRKSLENLISVKTSKAEIMNSRNGSPGELGRVAGRVAGELGRDTGQLARSDKVEIDDQKIVMRKKSPRDLE</sequence>